<evidence type="ECO:0000313" key="4">
    <source>
        <dbReference type="Proteomes" id="UP001152797"/>
    </source>
</evidence>
<evidence type="ECO:0000256" key="1">
    <source>
        <dbReference type="SAM" id="MobiDB-lite"/>
    </source>
</evidence>
<evidence type="ECO:0000313" key="2">
    <source>
        <dbReference type="EMBL" id="CAI4004156.1"/>
    </source>
</evidence>
<name>A0A9P1D8W7_9DINO</name>
<proteinExistence type="predicted"/>
<gene>
    <name evidence="2" type="ORF">C1SCF055_LOCUS29969</name>
</gene>
<keyword evidence="4" id="KW-1185">Reference proteome</keyword>
<evidence type="ECO:0000313" key="3">
    <source>
        <dbReference type="EMBL" id="CAL4791468.1"/>
    </source>
</evidence>
<accession>A0A9P1D8W7</accession>
<dbReference type="OrthoDB" id="410262at2759"/>
<dbReference type="AlphaFoldDB" id="A0A9P1D8W7"/>
<protein>
    <submittedName>
        <fullName evidence="3">E3 ubiquitin-protein ligase HERC4</fullName>
    </submittedName>
</protein>
<reference evidence="2" key="1">
    <citation type="submission" date="2022-10" db="EMBL/GenBank/DDBJ databases">
        <authorList>
            <person name="Chen Y."/>
            <person name="Dougan E. K."/>
            <person name="Chan C."/>
            <person name="Rhodes N."/>
            <person name="Thang M."/>
        </authorList>
    </citation>
    <scope>NUCLEOTIDE SEQUENCE</scope>
</reference>
<dbReference type="Proteomes" id="UP001152797">
    <property type="component" value="Unassembled WGS sequence"/>
</dbReference>
<dbReference type="EMBL" id="CAMXCT010003377">
    <property type="protein sequence ID" value="CAI4004156.1"/>
    <property type="molecule type" value="Genomic_DNA"/>
</dbReference>
<sequence length="159" mass="17747">MGSGASGPSAEKEPEEPEPEIQITDLSEEEKKRLDEAVKQVTNETLDQIHKERKWKAAAEELKPKLKARKFSTEKPEKTVLFISDGILSWPVAASAVKEDVMALYYDAKEQHTLSDDLVSALKEAEIPVASLVHFGWMFHGTEMTGEHKEANLKFLAAL</sequence>
<comment type="caution">
    <text evidence="2">The sequence shown here is derived from an EMBL/GenBank/DDBJ whole genome shotgun (WGS) entry which is preliminary data.</text>
</comment>
<organism evidence="2">
    <name type="scientific">Cladocopium goreaui</name>
    <dbReference type="NCBI Taxonomy" id="2562237"/>
    <lineage>
        <taxon>Eukaryota</taxon>
        <taxon>Sar</taxon>
        <taxon>Alveolata</taxon>
        <taxon>Dinophyceae</taxon>
        <taxon>Suessiales</taxon>
        <taxon>Symbiodiniaceae</taxon>
        <taxon>Cladocopium</taxon>
    </lineage>
</organism>
<dbReference type="EMBL" id="CAMXCT020003377">
    <property type="protein sequence ID" value="CAL1157531.1"/>
    <property type="molecule type" value="Genomic_DNA"/>
</dbReference>
<reference evidence="3 4" key="2">
    <citation type="submission" date="2024-05" db="EMBL/GenBank/DDBJ databases">
        <authorList>
            <person name="Chen Y."/>
            <person name="Shah S."/>
            <person name="Dougan E. K."/>
            <person name="Thang M."/>
            <person name="Chan C."/>
        </authorList>
    </citation>
    <scope>NUCLEOTIDE SEQUENCE [LARGE SCALE GENOMIC DNA]</scope>
</reference>
<dbReference type="EMBL" id="CAMXCT030003377">
    <property type="protein sequence ID" value="CAL4791468.1"/>
    <property type="molecule type" value="Genomic_DNA"/>
</dbReference>
<feature type="non-terminal residue" evidence="2">
    <location>
        <position position="1"/>
    </location>
</feature>
<feature type="region of interest" description="Disordered" evidence="1">
    <location>
        <begin position="1"/>
        <end position="29"/>
    </location>
</feature>